<dbReference type="PROSITE" id="PS01330">
    <property type="entry name" value="PABS_1"/>
    <property type="match status" value="1"/>
</dbReference>
<dbReference type="GO" id="GO:0004766">
    <property type="term" value="F:spermidine synthase activity"/>
    <property type="evidence" value="ECO:0007669"/>
    <property type="project" value="UniProtKB-EC"/>
</dbReference>
<dbReference type="EC" id="2.5.1.16" evidence="4"/>
<dbReference type="PANTHER" id="PTHR11558">
    <property type="entry name" value="SPERMIDINE/SPERMINE SYNTHASE"/>
    <property type="match status" value="1"/>
</dbReference>
<dbReference type="SUPFAM" id="SSF53335">
    <property type="entry name" value="S-adenosyl-L-methionine-dependent methyltransferases"/>
    <property type="match status" value="1"/>
</dbReference>
<dbReference type="NCBIfam" id="NF002010">
    <property type="entry name" value="PRK00811.1"/>
    <property type="match status" value="1"/>
</dbReference>
<evidence type="ECO:0000256" key="1">
    <source>
        <dbReference type="ARBA" id="ARBA00007867"/>
    </source>
</evidence>
<comment type="caution">
    <text evidence="9">The sequence shown here is derived from an EMBL/GenBank/DDBJ whole genome shotgun (WGS) entry which is preliminary data.</text>
</comment>
<reference evidence="9 10" key="1">
    <citation type="submission" date="2023-03" db="EMBL/GenBank/DDBJ databases">
        <title>Bacillus Genome Sequencing.</title>
        <authorList>
            <person name="Dunlap C."/>
        </authorList>
    </citation>
    <scope>NUCLEOTIDE SEQUENCE [LARGE SCALE GENOMIC DNA]</scope>
    <source>
        <strain evidence="9 10">NRS-1717</strain>
    </source>
</reference>
<dbReference type="InterPro" id="IPR035246">
    <property type="entry name" value="Spermidine_synt_N"/>
</dbReference>
<feature type="binding site" evidence="4">
    <location>
        <position position="163"/>
    </location>
    <ligand>
        <name>S-methyl-5'-thioadenosine</name>
        <dbReference type="ChEBI" id="CHEBI:17509"/>
    </ligand>
</feature>
<dbReference type="InterPro" id="IPR001045">
    <property type="entry name" value="Spermi_synthase"/>
</dbReference>
<feature type="binding site" evidence="4">
    <location>
        <begin position="156"/>
        <end position="159"/>
    </location>
    <ligand>
        <name>spermidine</name>
        <dbReference type="ChEBI" id="CHEBI:57834"/>
    </ligand>
</feature>
<evidence type="ECO:0000259" key="8">
    <source>
        <dbReference type="PROSITE" id="PS51006"/>
    </source>
</evidence>
<dbReference type="RefSeq" id="WP_066230833.1">
    <property type="nucleotide sequence ID" value="NZ_JARTFQ010000009.1"/>
</dbReference>
<keyword evidence="3 4" id="KW-0620">Polyamine biosynthesis</keyword>
<keyword evidence="10" id="KW-1185">Reference proteome</keyword>
<evidence type="ECO:0000256" key="5">
    <source>
        <dbReference type="PROSITE-ProRule" id="PRU00354"/>
    </source>
</evidence>
<proteinExistence type="inferred from homology"/>
<dbReference type="HAMAP" id="MF_00198">
    <property type="entry name" value="Spermidine_synth"/>
    <property type="match status" value="1"/>
</dbReference>
<dbReference type="InterPro" id="IPR029063">
    <property type="entry name" value="SAM-dependent_MTases_sf"/>
</dbReference>
<dbReference type="Gene3D" id="3.40.50.150">
    <property type="entry name" value="Vaccinia Virus protein VP39"/>
    <property type="match status" value="1"/>
</dbReference>
<evidence type="ECO:0000256" key="2">
    <source>
        <dbReference type="ARBA" id="ARBA00022679"/>
    </source>
</evidence>
<gene>
    <name evidence="4 9" type="primary">speE</name>
    <name evidence="9" type="ORF">P9271_21305</name>
</gene>
<comment type="catalytic activity">
    <reaction evidence="4 7">
        <text>S-adenosyl 3-(methylsulfanyl)propylamine + putrescine = S-methyl-5'-thioadenosine + spermidine + H(+)</text>
        <dbReference type="Rhea" id="RHEA:12721"/>
        <dbReference type="ChEBI" id="CHEBI:15378"/>
        <dbReference type="ChEBI" id="CHEBI:17509"/>
        <dbReference type="ChEBI" id="CHEBI:57443"/>
        <dbReference type="ChEBI" id="CHEBI:57834"/>
        <dbReference type="ChEBI" id="CHEBI:326268"/>
        <dbReference type="EC" id="2.5.1.16"/>
    </reaction>
</comment>
<dbReference type="InterPro" id="IPR030373">
    <property type="entry name" value="PABS_CS"/>
</dbReference>
<dbReference type="Gene3D" id="2.30.140.10">
    <property type="entry name" value="Spermidine synthase, tetramerisation domain"/>
    <property type="match status" value="1"/>
</dbReference>
<comment type="pathway">
    <text evidence="4">Amine and polyamine biosynthesis; spermidine biosynthesis; spermidine from putrescine: step 1/1.</text>
</comment>
<dbReference type="PANTHER" id="PTHR11558:SF11">
    <property type="entry name" value="SPERMIDINE SYNTHASE"/>
    <property type="match status" value="1"/>
</dbReference>
<keyword evidence="4 7" id="KW-0745">Spermidine biosynthesis</keyword>
<sequence length="276" mass="31191">MGGLWYTEKQTKNFGITMKIKQTLHTEQTDFQKLEMVETEEFGNMLFLDGMVMTSEVDEFVYHEMVAHVPLFTHPNPEHILVVGGGDGGVIREILKHPSVKKATVVDIDGKVIEYSKKYLPSIAGKLDDSRVDVQVGDGFMHIAKSEDEYDVIMVDSTEPVGPAINLFSKGFYAGISKALKDDGIFVAQTDNPWFTPDLISNVQRDVKEIFPITRLYLANIPTYPSGLWSFTIGSKKYDPLEVGEERFHEIDTKYYTKDIHKAAFVLPKFVNDLVN</sequence>
<dbReference type="GeneID" id="301141614"/>
<dbReference type="InterPro" id="IPR030374">
    <property type="entry name" value="PABS"/>
</dbReference>
<dbReference type="Pfam" id="PF01564">
    <property type="entry name" value="Spermine_synth"/>
    <property type="match status" value="1"/>
</dbReference>
<dbReference type="EMBL" id="JARTFS010000020">
    <property type="protein sequence ID" value="MED4403840.1"/>
    <property type="molecule type" value="Genomic_DNA"/>
</dbReference>
<feature type="binding site" evidence="4">
    <location>
        <begin position="138"/>
        <end position="139"/>
    </location>
    <ligand>
        <name>S-methyl-5'-thioadenosine</name>
        <dbReference type="ChEBI" id="CHEBI:17509"/>
    </ligand>
</feature>
<protein>
    <recommendedName>
        <fullName evidence="4">Polyamine aminopropyltransferase</fullName>
    </recommendedName>
    <alternativeName>
        <fullName evidence="4">Putrescine aminopropyltransferase</fullName>
        <shortName evidence="4">PAPT</shortName>
    </alternativeName>
    <alternativeName>
        <fullName evidence="4">Spermidine synthase</fullName>
        <shortName evidence="4">SPDS</shortName>
        <shortName evidence="4">SPDSY</shortName>
        <ecNumber evidence="4">2.5.1.16</ecNumber>
    </alternativeName>
</protein>
<evidence type="ECO:0000256" key="6">
    <source>
        <dbReference type="RuleBase" id="RU003836"/>
    </source>
</evidence>
<comment type="subunit">
    <text evidence="4">Homodimer or homotetramer.</text>
</comment>
<feature type="binding site" evidence="4">
    <location>
        <position position="107"/>
    </location>
    <ligand>
        <name>S-methyl-5'-thioadenosine</name>
        <dbReference type="ChEBI" id="CHEBI:17509"/>
    </ligand>
</feature>
<evidence type="ECO:0000256" key="3">
    <source>
        <dbReference type="ARBA" id="ARBA00023115"/>
    </source>
</evidence>
<organism evidence="9 10">
    <name type="scientific">Metabacillus fastidiosus</name>
    <dbReference type="NCBI Taxonomy" id="1458"/>
    <lineage>
        <taxon>Bacteria</taxon>
        <taxon>Bacillati</taxon>
        <taxon>Bacillota</taxon>
        <taxon>Bacilli</taxon>
        <taxon>Bacillales</taxon>
        <taxon>Bacillaceae</taxon>
        <taxon>Metabacillus</taxon>
    </lineage>
</organism>
<feature type="binding site" evidence="4">
    <location>
        <position position="87"/>
    </location>
    <ligand>
        <name>spermidine</name>
        <dbReference type="ChEBI" id="CHEBI:57834"/>
    </ligand>
</feature>
<dbReference type="InterPro" id="IPR037163">
    <property type="entry name" value="Spermidine_synt_N_sf"/>
</dbReference>
<evidence type="ECO:0000256" key="7">
    <source>
        <dbReference type="RuleBase" id="RU003837"/>
    </source>
</evidence>
<feature type="domain" description="PABS" evidence="8">
    <location>
        <begin position="3"/>
        <end position="236"/>
    </location>
</feature>
<dbReference type="NCBIfam" id="TIGR00417">
    <property type="entry name" value="speE"/>
    <property type="match status" value="1"/>
</dbReference>
<dbReference type="Pfam" id="PF17284">
    <property type="entry name" value="Spermine_synt_N"/>
    <property type="match status" value="1"/>
</dbReference>
<feature type="binding site" evidence="4">
    <location>
        <position position="63"/>
    </location>
    <ligand>
        <name>spermidine</name>
        <dbReference type="ChEBI" id="CHEBI:57834"/>
    </ligand>
</feature>
<evidence type="ECO:0000313" key="10">
    <source>
        <dbReference type="Proteomes" id="UP001342826"/>
    </source>
</evidence>
<evidence type="ECO:0000313" key="9">
    <source>
        <dbReference type="EMBL" id="MED4403840.1"/>
    </source>
</evidence>
<feature type="binding site" evidence="4">
    <location>
        <position position="32"/>
    </location>
    <ligand>
        <name>S-methyl-5'-thioadenosine</name>
        <dbReference type="ChEBI" id="CHEBI:17509"/>
    </ligand>
</feature>
<dbReference type="PROSITE" id="PS51006">
    <property type="entry name" value="PABS_2"/>
    <property type="match status" value="1"/>
</dbReference>
<comment type="similarity">
    <text evidence="1 4 6">Belongs to the spermidine/spermine synthase family.</text>
</comment>
<dbReference type="Proteomes" id="UP001342826">
    <property type="component" value="Unassembled WGS sequence"/>
</dbReference>
<keyword evidence="2 4" id="KW-0808">Transferase</keyword>
<evidence type="ECO:0000256" key="4">
    <source>
        <dbReference type="HAMAP-Rule" id="MF_00198"/>
    </source>
</evidence>
<accession>A0ABU6P429</accession>
<comment type="function">
    <text evidence="4">Catalyzes the irreversible transfer of a propylamine group from the amino donor S-adenosylmethioninamine (decarboxy-AdoMet) to putrescine (1,4-diaminobutane) to yield spermidine.</text>
</comment>
<name>A0ABU6P429_9BACI</name>
<feature type="active site" description="Proton acceptor" evidence="4 5">
    <location>
        <position position="156"/>
    </location>
</feature>